<feature type="compositionally biased region" description="Polar residues" evidence="1">
    <location>
        <begin position="527"/>
        <end position="539"/>
    </location>
</feature>
<feature type="compositionally biased region" description="Basic and acidic residues" evidence="1">
    <location>
        <begin position="170"/>
        <end position="184"/>
    </location>
</feature>
<feature type="compositionally biased region" description="Basic and acidic residues" evidence="1">
    <location>
        <begin position="623"/>
        <end position="635"/>
    </location>
</feature>
<dbReference type="PANTHER" id="PTHR39611">
    <property type="entry name" value="HYDROXYPROLINE-RICH GLYCOPROTEIN DZ-HRGP-RELATED"/>
    <property type="match status" value="1"/>
</dbReference>
<feature type="compositionally biased region" description="Polar residues" evidence="1">
    <location>
        <begin position="63"/>
        <end position="75"/>
    </location>
</feature>
<feature type="compositionally biased region" description="Polar residues" evidence="1">
    <location>
        <begin position="383"/>
        <end position="393"/>
    </location>
</feature>
<feature type="region of interest" description="Disordered" evidence="1">
    <location>
        <begin position="563"/>
        <end position="670"/>
    </location>
</feature>
<name>A0ABR3PGE0_9PEZI</name>
<feature type="region of interest" description="Disordered" evidence="1">
    <location>
        <begin position="1"/>
        <end position="75"/>
    </location>
</feature>
<feature type="compositionally biased region" description="Basic and acidic residues" evidence="1">
    <location>
        <begin position="7"/>
        <end position="23"/>
    </location>
</feature>
<keyword evidence="4" id="KW-1185">Reference proteome</keyword>
<dbReference type="Proteomes" id="UP001562354">
    <property type="component" value="Unassembled WGS sequence"/>
</dbReference>
<feature type="compositionally biased region" description="Polar residues" evidence="1">
    <location>
        <begin position="185"/>
        <end position="207"/>
    </location>
</feature>
<feature type="compositionally biased region" description="Low complexity" evidence="1">
    <location>
        <begin position="611"/>
        <end position="621"/>
    </location>
</feature>
<dbReference type="Pfam" id="PF24355">
    <property type="entry name" value="DUF7514"/>
    <property type="match status" value="1"/>
</dbReference>
<dbReference type="EMBL" id="JBFMKM010000007">
    <property type="protein sequence ID" value="KAL1305216.1"/>
    <property type="molecule type" value="Genomic_DNA"/>
</dbReference>
<organism evidence="3 4">
    <name type="scientific">Neodothiora populina</name>
    <dbReference type="NCBI Taxonomy" id="2781224"/>
    <lineage>
        <taxon>Eukaryota</taxon>
        <taxon>Fungi</taxon>
        <taxon>Dikarya</taxon>
        <taxon>Ascomycota</taxon>
        <taxon>Pezizomycotina</taxon>
        <taxon>Dothideomycetes</taxon>
        <taxon>Dothideomycetidae</taxon>
        <taxon>Dothideales</taxon>
        <taxon>Dothioraceae</taxon>
        <taxon>Neodothiora</taxon>
    </lineage>
</organism>
<evidence type="ECO:0000256" key="1">
    <source>
        <dbReference type="SAM" id="MobiDB-lite"/>
    </source>
</evidence>
<protein>
    <recommendedName>
        <fullName evidence="2">DUF7514 domain-containing protein</fullName>
    </recommendedName>
</protein>
<feature type="region of interest" description="Disordered" evidence="1">
    <location>
        <begin position="100"/>
        <end position="207"/>
    </location>
</feature>
<sequence length="670" mass="73522">MTADDYSPSRDESPYSERYDSRRSSQRSSVYFGEADGRLPRSPRANPTAKVNNASAGPPLHDTIQSAVKNTGASNQVDPDLIAHISEQVTQNVLNAFKTKGLPTNSFDASPPPPPQHQSTGVKGNRHTPDDSTHQRSAPPSPTDFFDPLDHDYHPASPEPIMLSETSSHASEDAGRKARRRESDASPSRGDSSWTRPMPSRPSNPMNDATILEKAWQPLFENGRPTARLGQFLRGLAVHMIDDFEPRNSLIVTPGKMLRFFREMRQPDETYPFQDVFGGKCTNVSISRMYRGLGCEHHLTQLTLNDDPTIPGLTPRGFATFFTTLIQAYPDREFNRLGKSVLKMPISNADCRTERFPKELSRRLFPRDEDRASQQKLWLTISADRNLQLRTSNPMPPPPPPSAQPPTLNTAFVERERNPYSSTPSSSVPSASSTSTANEDMRTTKMPLERERQPYTGREGTGKIFADRDHDYSTNNAARNGRSNSTTPTVSSFSNTPVNAMDMPPLSSSQRQQRSSMSGGRSGYAMSGTSPPMNTQGSIRSPYIKSEGANISEVPREYYASNIPSFDSFDENRRYGGGGAGGRQRSATDQNGFHGGGGNRQSTAGPGSGSGRNSTSNTTANVIHHDYDPGREQREARRRSVYSGAATGPAPGGSDGYGSYQWGDSTPRHP</sequence>
<gene>
    <name evidence="3" type="ORF">AAFC00_002134</name>
</gene>
<evidence type="ECO:0000259" key="2">
    <source>
        <dbReference type="Pfam" id="PF24355"/>
    </source>
</evidence>
<reference evidence="3 4" key="1">
    <citation type="submission" date="2024-07" db="EMBL/GenBank/DDBJ databases">
        <title>Draft sequence of the Neodothiora populina.</title>
        <authorList>
            <person name="Drown D.D."/>
            <person name="Schuette U.S."/>
            <person name="Buechlein A.B."/>
            <person name="Rusch D.R."/>
            <person name="Winton L.W."/>
            <person name="Adams G.A."/>
        </authorList>
    </citation>
    <scope>NUCLEOTIDE SEQUENCE [LARGE SCALE GENOMIC DNA]</scope>
    <source>
        <strain evidence="3 4">CPC 39397</strain>
    </source>
</reference>
<evidence type="ECO:0000313" key="3">
    <source>
        <dbReference type="EMBL" id="KAL1305216.1"/>
    </source>
</evidence>
<proteinExistence type="predicted"/>
<dbReference type="GeneID" id="95975836"/>
<dbReference type="RefSeq" id="XP_069201489.1">
    <property type="nucleotide sequence ID" value="XM_069341415.1"/>
</dbReference>
<dbReference type="PANTHER" id="PTHR39611:SF1">
    <property type="entry name" value="HYDROXYPROLINE-RICH GLYCOPROTEIN DZ-HRGP"/>
    <property type="match status" value="1"/>
</dbReference>
<feature type="compositionally biased region" description="Polar residues" evidence="1">
    <location>
        <begin position="473"/>
        <end position="498"/>
    </location>
</feature>
<evidence type="ECO:0000313" key="4">
    <source>
        <dbReference type="Proteomes" id="UP001562354"/>
    </source>
</evidence>
<dbReference type="InterPro" id="IPR055936">
    <property type="entry name" value="DUF7514"/>
</dbReference>
<accession>A0ABR3PGE0</accession>
<feature type="compositionally biased region" description="Pro residues" evidence="1">
    <location>
        <begin position="394"/>
        <end position="404"/>
    </location>
</feature>
<feature type="compositionally biased region" description="Low complexity" evidence="1">
    <location>
        <begin position="507"/>
        <end position="519"/>
    </location>
</feature>
<comment type="caution">
    <text evidence="3">The sequence shown here is derived from an EMBL/GenBank/DDBJ whole genome shotgun (WGS) entry which is preliminary data.</text>
</comment>
<feature type="domain" description="DUF7514" evidence="2">
    <location>
        <begin position="219"/>
        <end position="376"/>
    </location>
</feature>
<feature type="compositionally biased region" description="Low complexity" evidence="1">
    <location>
        <begin position="421"/>
        <end position="437"/>
    </location>
</feature>
<feature type="compositionally biased region" description="Basic and acidic residues" evidence="1">
    <location>
        <begin position="439"/>
        <end position="453"/>
    </location>
</feature>
<feature type="region of interest" description="Disordered" evidence="1">
    <location>
        <begin position="382"/>
        <end position="543"/>
    </location>
</feature>